<accession>A0A0L0DR52</accession>
<evidence type="ECO:0000313" key="4">
    <source>
        <dbReference type="Proteomes" id="UP000054408"/>
    </source>
</evidence>
<dbReference type="OrthoDB" id="10267175at2759"/>
<dbReference type="STRING" id="461836.A0A0L0DR52"/>
<sequence length="654" mass="69684">MERDAFWPKAAGLEGSVAAGAEARIQPVEAGKVRRRDEMERAPREEATTASSETGTGAGQLADEHTRKRARPLEAGMPVGMQPYPVGPPPPFALNTMFDDMAMMQMQAQAAALAQAQAQQMHAQMQAQMAAAAAASNSQSSESHGSSGMSGGDMMHDMMGVNPFGMMPMDMLMNSMMSGESPFVAPAMLPALAVGAPVMAPGMGSPSGMYLASPSGSSTPGANIGSGGSTGSTSPAVSPARAAVLTLPSAAYGMSHPVSLIAVHPNPLSELADIAIVVTARTLKKFIVESSERLVVKKEVPLRRADQIELAALRRLGKRDPSVALELPKSNIFLCGAEEIFQLLAAPRFRSESLMAEVRAKFEAEFKPLIGVVVASEPTSPPLAAPQHPSPAAAPPAPLVPQSTNPMVHMGNPMESLAGFKTSVTSGATYRVTAHRNFLLFENMQVPASNPPPPPVLCHNSIPGSPLQYRDVRTAIVFFAPIPLESPSQVHMVVNLKLFKSLIEIKAVASKLRLSRDLPLAKPTRRESVHVLPVEIMVKKLATAQFQSPVSSVALKHLLDAAVAECLHADLEYRESVFPPFVPVLALEPYAATGWDKWSHAQVSLHNKFGLSAPAEQIFEHFGFTPAAVADRATALVAYYTDAGYKPEPLMRRW</sequence>
<organism evidence="3 4">
    <name type="scientific">Thecamonas trahens ATCC 50062</name>
    <dbReference type="NCBI Taxonomy" id="461836"/>
    <lineage>
        <taxon>Eukaryota</taxon>
        <taxon>Apusozoa</taxon>
        <taxon>Apusomonadida</taxon>
        <taxon>Apusomonadidae</taxon>
        <taxon>Thecamonas</taxon>
    </lineage>
</organism>
<dbReference type="eggNOG" id="KOG0523">
    <property type="taxonomic scope" value="Eukaryota"/>
</dbReference>
<feature type="region of interest" description="Disordered" evidence="1">
    <location>
        <begin position="1"/>
        <end position="67"/>
    </location>
</feature>
<name>A0A0L0DR52_THETB</name>
<dbReference type="EMBL" id="GL349438">
    <property type="protein sequence ID" value="KNC54750.1"/>
    <property type="molecule type" value="Genomic_DNA"/>
</dbReference>
<feature type="domain" description="Transketolase-like C-terminal" evidence="2">
    <location>
        <begin position="539"/>
        <end position="625"/>
    </location>
</feature>
<dbReference type="GeneID" id="25561346"/>
<reference evidence="3 4" key="1">
    <citation type="submission" date="2010-05" db="EMBL/GenBank/DDBJ databases">
        <title>The Genome Sequence of Thecamonas trahens ATCC 50062.</title>
        <authorList>
            <consortium name="The Broad Institute Genome Sequencing Platform"/>
            <person name="Russ C."/>
            <person name="Cuomo C."/>
            <person name="Shea T."/>
            <person name="Young S.K."/>
            <person name="Zeng Q."/>
            <person name="Koehrsen M."/>
            <person name="Haas B."/>
            <person name="Borodovsky M."/>
            <person name="Guigo R."/>
            <person name="Alvarado L."/>
            <person name="Berlin A."/>
            <person name="Bochicchio J."/>
            <person name="Borenstein D."/>
            <person name="Chapman S."/>
            <person name="Chen Z."/>
            <person name="Freedman E."/>
            <person name="Gellesch M."/>
            <person name="Goldberg J."/>
            <person name="Griggs A."/>
            <person name="Gujja S."/>
            <person name="Heilman E."/>
            <person name="Heiman D."/>
            <person name="Hepburn T."/>
            <person name="Howarth C."/>
            <person name="Jen D."/>
            <person name="Larson L."/>
            <person name="Mehta T."/>
            <person name="Park D."/>
            <person name="Pearson M."/>
            <person name="Roberts A."/>
            <person name="Saif S."/>
            <person name="Shenoy N."/>
            <person name="Sisk P."/>
            <person name="Stolte C."/>
            <person name="Sykes S."/>
            <person name="Thomson T."/>
            <person name="Walk T."/>
            <person name="White J."/>
            <person name="Yandava C."/>
            <person name="Burger G."/>
            <person name="Gray M.W."/>
            <person name="Holland P.W.H."/>
            <person name="King N."/>
            <person name="Lang F.B.F."/>
            <person name="Roger A.J."/>
            <person name="Ruiz-Trillo I."/>
            <person name="Lander E."/>
            <person name="Nusbaum C."/>
        </authorList>
    </citation>
    <scope>NUCLEOTIDE SEQUENCE [LARGE SCALE GENOMIC DNA]</scope>
    <source>
        <strain evidence="3 4">ATCC 50062</strain>
    </source>
</reference>
<evidence type="ECO:0000313" key="3">
    <source>
        <dbReference type="EMBL" id="KNC54750.1"/>
    </source>
</evidence>
<protein>
    <recommendedName>
        <fullName evidence="2">Transketolase-like C-terminal domain-containing protein</fullName>
    </recommendedName>
</protein>
<dbReference type="Proteomes" id="UP000054408">
    <property type="component" value="Unassembled WGS sequence"/>
</dbReference>
<feature type="compositionally biased region" description="Low complexity" evidence="1">
    <location>
        <begin position="132"/>
        <end position="147"/>
    </location>
</feature>
<dbReference type="SUPFAM" id="SSF52922">
    <property type="entry name" value="TK C-terminal domain-like"/>
    <property type="match status" value="1"/>
</dbReference>
<feature type="region of interest" description="Disordered" evidence="1">
    <location>
        <begin position="132"/>
        <end position="154"/>
    </location>
</feature>
<keyword evidence="4" id="KW-1185">Reference proteome</keyword>
<gene>
    <name evidence="3" type="ORF">AMSG_01601</name>
</gene>
<dbReference type="Gene3D" id="3.40.50.920">
    <property type="match status" value="1"/>
</dbReference>
<dbReference type="Pfam" id="PF22613">
    <property type="entry name" value="Transketolase_C_1"/>
    <property type="match status" value="1"/>
</dbReference>
<evidence type="ECO:0000256" key="1">
    <source>
        <dbReference type="SAM" id="MobiDB-lite"/>
    </source>
</evidence>
<proteinExistence type="predicted"/>
<feature type="region of interest" description="Disordered" evidence="1">
    <location>
        <begin position="211"/>
        <end position="235"/>
    </location>
</feature>
<feature type="compositionally biased region" description="Basic and acidic residues" evidence="1">
    <location>
        <begin position="31"/>
        <end position="47"/>
    </location>
</feature>
<dbReference type="InterPro" id="IPR055152">
    <property type="entry name" value="Transketolase-like_C_2"/>
</dbReference>
<dbReference type="InterPro" id="IPR009014">
    <property type="entry name" value="Transketo_C/PFOR_II"/>
</dbReference>
<dbReference type="AlphaFoldDB" id="A0A0L0DR52"/>
<evidence type="ECO:0000259" key="2">
    <source>
        <dbReference type="Pfam" id="PF22613"/>
    </source>
</evidence>
<dbReference type="RefSeq" id="XP_013761650.1">
    <property type="nucleotide sequence ID" value="XM_013906196.1"/>
</dbReference>